<keyword evidence="2" id="KW-1185">Reference proteome</keyword>
<evidence type="ECO:0000313" key="1">
    <source>
        <dbReference type="EMBL" id="KAL3279528.1"/>
    </source>
</evidence>
<proteinExistence type="predicted"/>
<accession>A0ABD2NLH8</accession>
<organism evidence="1 2">
    <name type="scientific">Cryptolaemus montrouzieri</name>
    <dbReference type="NCBI Taxonomy" id="559131"/>
    <lineage>
        <taxon>Eukaryota</taxon>
        <taxon>Metazoa</taxon>
        <taxon>Ecdysozoa</taxon>
        <taxon>Arthropoda</taxon>
        <taxon>Hexapoda</taxon>
        <taxon>Insecta</taxon>
        <taxon>Pterygota</taxon>
        <taxon>Neoptera</taxon>
        <taxon>Endopterygota</taxon>
        <taxon>Coleoptera</taxon>
        <taxon>Polyphaga</taxon>
        <taxon>Cucujiformia</taxon>
        <taxon>Coccinelloidea</taxon>
        <taxon>Coccinellidae</taxon>
        <taxon>Scymninae</taxon>
        <taxon>Scymnini</taxon>
        <taxon>Cryptolaemus</taxon>
    </lineage>
</organism>
<sequence>MCSLFSRSLLSESWFRILINTEPKTQANVNPLTLTALKQDDGTPTAKVSLFGSHLYVREIYSSAVRLDIRISLPDTIQGDSSVQIFLRESQGQLRQLVQNIHLRRHQQRSPQLTPPPTDEISSWCGQDLIHLTLLLATDFDKLHSYQWLVDSPVLFGPEAVLSTIEAGPFPPTHSWSSSMLLPQKTCPPSGFW</sequence>
<dbReference type="EMBL" id="JABFTP020000124">
    <property type="protein sequence ID" value="KAL3279528.1"/>
    <property type="molecule type" value="Genomic_DNA"/>
</dbReference>
<evidence type="ECO:0000313" key="2">
    <source>
        <dbReference type="Proteomes" id="UP001516400"/>
    </source>
</evidence>
<gene>
    <name evidence="1" type="ORF">HHI36_017037</name>
</gene>
<dbReference type="AlphaFoldDB" id="A0ABD2NLH8"/>
<dbReference type="Proteomes" id="UP001516400">
    <property type="component" value="Unassembled WGS sequence"/>
</dbReference>
<comment type="caution">
    <text evidence="1">The sequence shown here is derived from an EMBL/GenBank/DDBJ whole genome shotgun (WGS) entry which is preliminary data.</text>
</comment>
<name>A0ABD2NLH8_9CUCU</name>
<protein>
    <submittedName>
        <fullName evidence="1">Uncharacterized protein</fullName>
    </submittedName>
</protein>
<reference evidence="1 2" key="1">
    <citation type="journal article" date="2021" name="BMC Biol.">
        <title>Horizontally acquired antibacterial genes associated with adaptive radiation of ladybird beetles.</title>
        <authorList>
            <person name="Li H.S."/>
            <person name="Tang X.F."/>
            <person name="Huang Y.H."/>
            <person name="Xu Z.Y."/>
            <person name="Chen M.L."/>
            <person name="Du X.Y."/>
            <person name="Qiu B.Y."/>
            <person name="Chen P.T."/>
            <person name="Zhang W."/>
            <person name="Slipinski A."/>
            <person name="Escalona H.E."/>
            <person name="Waterhouse R.M."/>
            <person name="Zwick A."/>
            <person name="Pang H."/>
        </authorList>
    </citation>
    <scope>NUCLEOTIDE SEQUENCE [LARGE SCALE GENOMIC DNA]</scope>
    <source>
        <strain evidence="1">SYSU2018</strain>
    </source>
</reference>